<comment type="caution">
    <text evidence="8">The sequence shown here is derived from an EMBL/GenBank/DDBJ whole genome shotgun (WGS) entry which is preliminary data.</text>
</comment>
<reference evidence="8 9" key="1">
    <citation type="submission" date="2020-08" db="EMBL/GenBank/DDBJ databases">
        <title>Bridging the membrane lipid divide: bacteria of the FCB group superphylum have the potential to synthesize archaeal ether lipids.</title>
        <authorList>
            <person name="Villanueva L."/>
            <person name="Von Meijenfeldt F.A.B."/>
            <person name="Westbye A.B."/>
            <person name="Yadav S."/>
            <person name="Hopmans E.C."/>
            <person name="Dutilh B.E."/>
            <person name="Sinninghe Damste J.S."/>
        </authorList>
    </citation>
    <scope>NUCLEOTIDE SEQUENCE [LARGE SCALE GENOMIC DNA]</scope>
    <source>
        <strain evidence="8">NIOZ-UU30</strain>
    </source>
</reference>
<accession>A0A8J6TMZ7</accession>
<evidence type="ECO:0000256" key="4">
    <source>
        <dbReference type="ARBA" id="ARBA00023136"/>
    </source>
</evidence>
<feature type="transmembrane region" description="Helical" evidence="6">
    <location>
        <begin position="23"/>
        <end position="44"/>
    </location>
</feature>
<proteinExistence type="predicted"/>
<evidence type="ECO:0000256" key="1">
    <source>
        <dbReference type="ARBA" id="ARBA00022475"/>
    </source>
</evidence>
<dbReference type="Pfam" id="PF06305">
    <property type="entry name" value="LapA_dom"/>
    <property type="match status" value="1"/>
</dbReference>
<evidence type="ECO:0000313" key="9">
    <source>
        <dbReference type="Proteomes" id="UP000603434"/>
    </source>
</evidence>
<evidence type="ECO:0000256" key="5">
    <source>
        <dbReference type="SAM" id="MobiDB-lite"/>
    </source>
</evidence>
<evidence type="ECO:0000256" key="3">
    <source>
        <dbReference type="ARBA" id="ARBA00022989"/>
    </source>
</evidence>
<dbReference type="Proteomes" id="UP000603434">
    <property type="component" value="Unassembled WGS sequence"/>
</dbReference>
<dbReference type="GO" id="GO:0005886">
    <property type="term" value="C:plasma membrane"/>
    <property type="evidence" value="ECO:0007669"/>
    <property type="project" value="InterPro"/>
</dbReference>
<feature type="domain" description="Lipopolysaccharide assembly protein A" evidence="7">
    <location>
        <begin position="20"/>
        <end position="67"/>
    </location>
</feature>
<evidence type="ECO:0000256" key="2">
    <source>
        <dbReference type="ARBA" id="ARBA00022692"/>
    </source>
</evidence>
<gene>
    <name evidence="8" type="ORF">H8E23_12390</name>
</gene>
<keyword evidence="1" id="KW-1003">Cell membrane</keyword>
<organism evidence="8 9">
    <name type="scientific">Candidatus Desulfatibia profunda</name>
    <dbReference type="NCBI Taxonomy" id="2841695"/>
    <lineage>
        <taxon>Bacteria</taxon>
        <taxon>Pseudomonadati</taxon>
        <taxon>Thermodesulfobacteriota</taxon>
        <taxon>Desulfobacteria</taxon>
        <taxon>Desulfobacterales</taxon>
        <taxon>Desulfobacterales incertae sedis</taxon>
        <taxon>Candidatus Desulfatibia</taxon>
    </lineage>
</organism>
<dbReference type="AlphaFoldDB" id="A0A8J6TMZ7"/>
<evidence type="ECO:0000256" key="6">
    <source>
        <dbReference type="SAM" id="Phobius"/>
    </source>
</evidence>
<keyword evidence="3 6" id="KW-1133">Transmembrane helix</keyword>
<feature type="region of interest" description="Disordered" evidence="5">
    <location>
        <begin position="76"/>
        <end position="97"/>
    </location>
</feature>
<name>A0A8J6TMZ7_9BACT</name>
<dbReference type="EMBL" id="JACNJH010000175">
    <property type="protein sequence ID" value="MBC8362183.1"/>
    <property type="molecule type" value="Genomic_DNA"/>
</dbReference>
<evidence type="ECO:0000313" key="8">
    <source>
        <dbReference type="EMBL" id="MBC8362183.1"/>
    </source>
</evidence>
<keyword evidence="2 6" id="KW-0812">Transmembrane</keyword>
<keyword evidence="4 6" id="KW-0472">Membrane</keyword>
<sequence>MAKQSLSFKLPFLKALHTPELPLAILFLAFFLTGFLIAYFFSLYDRFKSKKTIKNLNAATASQREELATLKKELASLQSDSSGDGAESETQSTAQTA</sequence>
<protein>
    <submittedName>
        <fullName evidence="8">LapA family protein</fullName>
    </submittedName>
</protein>
<evidence type="ECO:0000259" key="7">
    <source>
        <dbReference type="Pfam" id="PF06305"/>
    </source>
</evidence>
<dbReference type="InterPro" id="IPR010445">
    <property type="entry name" value="LapA_dom"/>
</dbReference>